<evidence type="ECO:0000313" key="1">
    <source>
        <dbReference type="EMBL" id="MCM0622601.1"/>
    </source>
</evidence>
<comment type="caution">
    <text evidence="1">The sequence shown here is derived from an EMBL/GenBank/DDBJ whole genome shotgun (WGS) entry which is preliminary data.</text>
</comment>
<dbReference type="Proteomes" id="UP001139485">
    <property type="component" value="Unassembled WGS sequence"/>
</dbReference>
<dbReference type="EMBL" id="JAMOIL010000040">
    <property type="protein sequence ID" value="MCM0622601.1"/>
    <property type="molecule type" value="Genomic_DNA"/>
</dbReference>
<dbReference type="RefSeq" id="WP_250828795.1">
    <property type="nucleotide sequence ID" value="NZ_JAMOIL010000040.1"/>
</dbReference>
<keyword evidence="2" id="KW-1185">Reference proteome</keyword>
<organism evidence="1 2">
    <name type="scientific">Nocardioides bruguierae</name>
    <dbReference type="NCBI Taxonomy" id="2945102"/>
    <lineage>
        <taxon>Bacteria</taxon>
        <taxon>Bacillati</taxon>
        <taxon>Actinomycetota</taxon>
        <taxon>Actinomycetes</taxon>
        <taxon>Propionibacteriales</taxon>
        <taxon>Nocardioidaceae</taxon>
        <taxon>Nocardioides</taxon>
    </lineage>
</organism>
<proteinExistence type="predicted"/>
<name>A0A9X2DAZ0_9ACTN</name>
<accession>A0A9X2DAZ0</accession>
<protein>
    <submittedName>
        <fullName evidence="1">Uncharacterized protein</fullName>
    </submittedName>
</protein>
<evidence type="ECO:0000313" key="2">
    <source>
        <dbReference type="Proteomes" id="UP001139485"/>
    </source>
</evidence>
<reference evidence="1" key="1">
    <citation type="submission" date="2022-05" db="EMBL/GenBank/DDBJ databases">
        <authorList>
            <person name="Tuo L."/>
        </authorList>
    </citation>
    <scope>NUCLEOTIDE SEQUENCE</scope>
    <source>
        <strain evidence="1">BSK12Z-4</strain>
    </source>
</reference>
<sequence length="107" mass="11537">MTPWSVTRTVIAVTGWALAISADAARDRLRGGPLAPTRDQQTKARLYADLTDTDRATYTAAHEQRHPNCRCTTAPAATAKGWPADADFAAWERELEDGQPSSPGEVG</sequence>
<dbReference type="AlphaFoldDB" id="A0A9X2DAZ0"/>
<gene>
    <name evidence="1" type="ORF">M8330_20125</name>
</gene>